<feature type="compositionally biased region" description="Basic and acidic residues" evidence="4">
    <location>
        <begin position="152"/>
        <end position="163"/>
    </location>
</feature>
<dbReference type="GO" id="GO:0034511">
    <property type="term" value="F:U3 snoRNA binding"/>
    <property type="evidence" value="ECO:0007669"/>
    <property type="project" value="InterPro"/>
</dbReference>
<organism evidence="6 7">
    <name type="scientific">Bugula neritina</name>
    <name type="common">Brown bryozoan</name>
    <name type="synonym">Sertularia neritina</name>
    <dbReference type="NCBI Taxonomy" id="10212"/>
    <lineage>
        <taxon>Eukaryota</taxon>
        <taxon>Metazoa</taxon>
        <taxon>Spiralia</taxon>
        <taxon>Lophotrochozoa</taxon>
        <taxon>Bryozoa</taxon>
        <taxon>Gymnolaemata</taxon>
        <taxon>Cheilostomatida</taxon>
        <taxon>Flustrina</taxon>
        <taxon>Buguloidea</taxon>
        <taxon>Bugulidae</taxon>
        <taxon>Bugula</taxon>
    </lineage>
</organism>
<dbReference type="Pfam" id="PF22916">
    <property type="entry name" value="UTP25_NTPase-like"/>
    <property type="match status" value="1"/>
</dbReference>
<protein>
    <recommendedName>
        <fullName evidence="1">U3 small nucleolar RNA-associated protein 25 homolog</fullName>
    </recommendedName>
    <alternativeName>
        <fullName evidence="2">UTP25 small subunit processor component</fullName>
    </alternativeName>
</protein>
<feature type="compositionally biased region" description="Acidic residues" evidence="4">
    <location>
        <begin position="121"/>
        <end position="144"/>
    </location>
</feature>
<dbReference type="EMBL" id="VXIV02000662">
    <property type="protein sequence ID" value="KAF6036837.1"/>
    <property type="molecule type" value="Genomic_DNA"/>
</dbReference>
<feature type="compositionally biased region" description="Acidic residues" evidence="4">
    <location>
        <begin position="70"/>
        <end position="79"/>
    </location>
</feature>
<dbReference type="InterPro" id="IPR010678">
    <property type="entry name" value="UTP25"/>
</dbReference>
<feature type="compositionally biased region" description="Acidic residues" evidence="4">
    <location>
        <begin position="102"/>
        <end position="112"/>
    </location>
</feature>
<evidence type="ECO:0000256" key="2">
    <source>
        <dbReference type="ARBA" id="ARBA00032325"/>
    </source>
</evidence>
<evidence type="ECO:0000256" key="1">
    <source>
        <dbReference type="ARBA" id="ARBA00024421"/>
    </source>
</evidence>
<dbReference type="OrthoDB" id="10264378at2759"/>
<dbReference type="Proteomes" id="UP000593567">
    <property type="component" value="Unassembled WGS sequence"/>
</dbReference>
<dbReference type="GO" id="GO:0032040">
    <property type="term" value="C:small-subunit processome"/>
    <property type="evidence" value="ECO:0007669"/>
    <property type="project" value="TreeGrafter"/>
</dbReference>
<dbReference type="AlphaFoldDB" id="A0A7J7KEV9"/>
<accession>A0A7J7KEV9</accession>
<evidence type="ECO:0000313" key="6">
    <source>
        <dbReference type="EMBL" id="KAF6036837.1"/>
    </source>
</evidence>
<evidence type="ECO:0000256" key="4">
    <source>
        <dbReference type="SAM" id="MobiDB-lite"/>
    </source>
</evidence>
<name>A0A7J7KEV9_BUGNE</name>
<dbReference type="InterPro" id="IPR053940">
    <property type="entry name" value="UTP25_NTPase-like"/>
</dbReference>
<dbReference type="Gene3D" id="3.40.50.300">
    <property type="entry name" value="P-loop containing nucleotide triphosphate hydrolases"/>
    <property type="match status" value="1"/>
</dbReference>
<feature type="coiled-coil region" evidence="3">
    <location>
        <begin position="358"/>
        <end position="385"/>
    </location>
</feature>
<evidence type="ECO:0000256" key="3">
    <source>
        <dbReference type="SAM" id="Coils"/>
    </source>
</evidence>
<keyword evidence="7" id="KW-1185">Reference proteome</keyword>
<feature type="domain" description="UTP25 NTP hydrolase-like" evidence="5">
    <location>
        <begin position="328"/>
        <end position="593"/>
    </location>
</feature>
<feature type="compositionally biased region" description="Polar residues" evidence="4">
    <location>
        <begin position="43"/>
        <end position="55"/>
    </location>
</feature>
<dbReference type="InterPro" id="IPR027417">
    <property type="entry name" value="P-loop_NTPase"/>
</dbReference>
<feature type="compositionally biased region" description="Basic residues" evidence="4">
    <location>
        <begin position="16"/>
        <end position="30"/>
    </location>
</feature>
<proteinExistence type="predicted"/>
<dbReference type="PANTHER" id="PTHR12933:SF0">
    <property type="entry name" value="U3 SMALL NUCLEOLAR RNA-ASSOCIATED PROTEIN 25 HOMOLOG"/>
    <property type="match status" value="1"/>
</dbReference>
<keyword evidence="3" id="KW-0175">Coiled coil</keyword>
<gene>
    <name evidence="6" type="ORF">EB796_004853</name>
</gene>
<dbReference type="PANTHER" id="PTHR12933">
    <property type="entry name" value="ORF PROTEIN-RELATED"/>
    <property type="match status" value="1"/>
</dbReference>
<evidence type="ECO:0000259" key="5">
    <source>
        <dbReference type="Pfam" id="PF22916"/>
    </source>
</evidence>
<reference evidence="6" key="1">
    <citation type="submission" date="2020-06" db="EMBL/GenBank/DDBJ databases">
        <title>Draft genome of Bugula neritina, a colonial animal packing powerful symbionts and potential medicines.</title>
        <authorList>
            <person name="Rayko M."/>
        </authorList>
    </citation>
    <scope>NUCLEOTIDE SEQUENCE [LARGE SCALE GENOMIC DNA]</scope>
    <source>
        <strain evidence="6">Kwan_BN1</strain>
    </source>
</reference>
<dbReference type="GO" id="GO:0019843">
    <property type="term" value="F:rRNA binding"/>
    <property type="evidence" value="ECO:0007669"/>
    <property type="project" value="TreeGrafter"/>
</dbReference>
<evidence type="ECO:0000313" key="7">
    <source>
        <dbReference type="Proteomes" id="UP000593567"/>
    </source>
</evidence>
<sequence length="612" mass="69236">MEVELRNLLFKMRGKNKQKGFLKMSKRPPKQSRDAEEMESMSLFDNSIPSGSRSSKVARVFDKEDPVVQSDDESEEDSFDNQPDGKEQLLAALGVKAARDTSDDESSSDSEVQESVTSLEDVTDSEASAVEEENVNGDEDDLSTEEVLNSESKPDPSRKRVLSDGEEVEELSLAESSSAEDSSEDVPQSKKLKPLDLAVYPDDVLPVEPVKTKVVVKETIKPDDSFSTHFEQELDETKLLSLADKKQWTAKRVEVVGLGRGMHRYPPTCDSTELNDPTATLPSVGLRSRLFNHVGKTLKQHCGVQQTGDAEPALSRPQRSMFDIINQYKDLYNPAVTNEHLEQFRMVYCLHSLNHILKTRLTVTNNSEEKRANELKKKAMDKEYRDQGLTRPKVLILTPFKECARRIVNMFESLLMSKKKIPFNLAQFHFKPEKVLSEFSPEEDSGIDPKKPDDYVKLFDGNTDDCFRLGVQLSKSGMKLYVDFYKADILLCSPLGLRLILGADGDLKRDYDFMSSIEVLILDQADVFLMQNWEHLLHTMRLLHVQPKESRGTDYSRVRMWTLDGHAKHYRQTIVQSCVHCPEVAAIFTKHCASKLLLSLTYIVVIATASLD</sequence>
<feature type="region of interest" description="Disordered" evidence="4">
    <location>
        <begin position="16"/>
        <end position="190"/>
    </location>
</feature>
<comment type="caution">
    <text evidence="6">The sequence shown here is derived from an EMBL/GenBank/DDBJ whole genome shotgun (WGS) entry which is preliminary data.</text>
</comment>
<dbReference type="GO" id="GO:0000462">
    <property type="term" value="P:maturation of SSU-rRNA from tricistronic rRNA transcript (SSU-rRNA, 5.8S rRNA, LSU-rRNA)"/>
    <property type="evidence" value="ECO:0007669"/>
    <property type="project" value="TreeGrafter"/>
</dbReference>